<sequence length="72" mass="8802">MILQATAYVLGHVTLYEVSVLQKDCEGKDRLNLVFRPRCPRLKLQTTRRPHFPNNIWFIRRFHLREKLRHFK</sequence>
<accession>A0A016WIF6</accession>
<evidence type="ECO:0000313" key="1">
    <source>
        <dbReference type="EMBL" id="EYC39569.1"/>
    </source>
</evidence>
<reference evidence="2" key="1">
    <citation type="journal article" date="2015" name="Nat. Genet.">
        <title>The genome and transcriptome of the zoonotic hookworm Ancylostoma ceylanicum identify infection-specific gene families.</title>
        <authorList>
            <person name="Schwarz E.M."/>
            <person name="Hu Y."/>
            <person name="Antoshechkin I."/>
            <person name="Miller M.M."/>
            <person name="Sternberg P.W."/>
            <person name="Aroian R.V."/>
        </authorList>
    </citation>
    <scope>NUCLEOTIDE SEQUENCE</scope>
    <source>
        <strain evidence="2">HY135</strain>
    </source>
</reference>
<dbReference type="Proteomes" id="UP000024635">
    <property type="component" value="Unassembled WGS sequence"/>
</dbReference>
<keyword evidence="2" id="KW-1185">Reference proteome</keyword>
<evidence type="ECO:0000313" key="2">
    <source>
        <dbReference type="Proteomes" id="UP000024635"/>
    </source>
</evidence>
<organism evidence="1 2">
    <name type="scientific">Ancylostoma ceylanicum</name>
    <dbReference type="NCBI Taxonomy" id="53326"/>
    <lineage>
        <taxon>Eukaryota</taxon>
        <taxon>Metazoa</taxon>
        <taxon>Ecdysozoa</taxon>
        <taxon>Nematoda</taxon>
        <taxon>Chromadorea</taxon>
        <taxon>Rhabditida</taxon>
        <taxon>Rhabditina</taxon>
        <taxon>Rhabditomorpha</taxon>
        <taxon>Strongyloidea</taxon>
        <taxon>Ancylostomatidae</taxon>
        <taxon>Ancylostomatinae</taxon>
        <taxon>Ancylostoma</taxon>
    </lineage>
</organism>
<dbReference type="EMBL" id="JARK01000251">
    <property type="protein sequence ID" value="EYC39569.1"/>
    <property type="molecule type" value="Genomic_DNA"/>
</dbReference>
<gene>
    <name evidence="1" type="primary">Acey_s0651.g1153</name>
    <name evidence="1" type="ORF">Y032_0651g1153</name>
</gene>
<protein>
    <submittedName>
        <fullName evidence="1">Uncharacterized protein</fullName>
    </submittedName>
</protein>
<name>A0A016WIF6_9BILA</name>
<proteinExistence type="predicted"/>
<comment type="caution">
    <text evidence="1">The sequence shown here is derived from an EMBL/GenBank/DDBJ whole genome shotgun (WGS) entry which is preliminary data.</text>
</comment>
<dbReference type="AlphaFoldDB" id="A0A016WIF6"/>